<dbReference type="PANTHER" id="PTHR40980">
    <property type="entry name" value="PLUG DOMAIN-CONTAINING PROTEIN"/>
    <property type="match status" value="1"/>
</dbReference>
<proteinExistence type="inferred from homology"/>
<dbReference type="InterPro" id="IPR008969">
    <property type="entry name" value="CarboxyPept-like_regulatory"/>
</dbReference>
<evidence type="ECO:0000313" key="9">
    <source>
        <dbReference type="Proteomes" id="UP000184036"/>
    </source>
</evidence>
<dbReference type="EMBL" id="FQWE01000003">
    <property type="protein sequence ID" value="SHF95258.1"/>
    <property type="molecule type" value="Genomic_DNA"/>
</dbReference>
<keyword evidence="8" id="KW-0675">Receptor</keyword>
<feature type="domain" description="TonB-dependent receptor plug" evidence="7">
    <location>
        <begin position="134"/>
        <end position="228"/>
    </location>
</feature>
<dbReference type="Gene3D" id="2.60.40.1120">
    <property type="entry name" value="Carboxypeptidase-like, regulatory domain"/>
    <property type="match status" value="1"/>
</dbReference>
<evidence type="ECO:0000256" key="4">
    <source>
        <dbReference type="RuleBase" id="RU003357"/>
    </source>
</evidence>
<feature type="domain" description="TonB-dependent receptor-like beta-barrel" evidence="6">
    <location>
        <begin position="389"/>
        <end position="857"/>
    </location>
</feature>
<dbReference type="Proteomes" id="UP000184036">
    <property type="component" value="Unassembled WGS sequence"/>
</dbReference>
<dbReference type="InterPro" id="IPR000531">
    <property type="entry name" value="Beta-barrel_TonB"/>
</dbReference>
<dbReference type="OrthoDB" id="9768470at2"/>
<dbReference type="GO" id="GO:0009279">
    <property type="term" value="C:cell outer membrane"/>
    <property type="evidence" value="ECO:0007669"/>
    <property type="project" value="UniProtKB-SubCell"/>
</dbReference>
<dbReference type="InterPro" id="IPR036942">
    <property type="entry name" value="Beta-barrel_TonB_sf"/>
</dbReference>
<dbReference type="Pfam" id="PF13715">
    <property type="entry name" value="CarbopepD_reg_2"/>
    <property type="match status" value="1"/>
</dbReference>
<keyword evidence="3" id="KW-0998">Cell outer membrane</keyword>
<keyword evidence="9" id="KW-1185">Reference proteome</keyword>
<keyword evidence="4" id="KW-0798">TonB box</keyword>
<feature type="chain" id="PRO_5013064621" evidence="5">
    <location>
        <begin position="21"/>
        <end position="933"/>
    </location>
</feature>
<comment type="similarity">
    <text evidence="4">Belongs to the TonB-dependent receptor family.</text>
</comment>
<gene>
    <name evidence="8" type="ORF">SAMN05444396_10360</name>
</gene>
<organism evidence="8 9">
    <name type="scientific">Flavobacterium segetis</name>
    <dbReference type="NCBI Taxonomy" id="271157"/>
    <lineage>
        <taxon>Bacteria</taxon>
        <taxon>Pseudomonadati</taxon>
        <taxon>Bacteroidota</taxon>
        <taxon>Flavobacteriia</taxon>
        <taxon>Flavobacteriales</taxon>
        <taxon>Flavobacteriaceae</taxon>
        <taxon>Flavobacterium</taxon>
    </lineage>
</organism>
<evidence type="ECO:0000256" key="2">
    <source>
        <dbReference type="ARBA" id="ARBA00023136"/>
    </source>
</evidence>
<dbReference type="STRING" id="271157.SAMN05444396_10360"/>
<comment type="subcellular location">
    <subcellularLocation>
        <location evidence="1 4">Cell outer membrane</location>
    </subcellularLocation>
</comment>
<name>A0A1M5FUT4_9FLAO</name>
<sequence>MKTKLLFFTLLITTLSFSQSTGTITGILTDKEAGNQSLPFANVVIKGTKIGTNTDIDGKYILNVAAGNYTLQLSFIGYETTEIAVIIKANETLAVNRSLGSGSYTLKDVVVKATSFNREKETALLLEQKNAVFIKQSIGAQEMTRKGVSDVEKGLTKITGITKVGSRGLFVRGLEDRYNNLLINGLASPTNNPFKKIIPLDLFPTDIVGAIDVYKTFNPDLYGDFAGGTFNIGTAKVSKSITKISIGTGYTTNNNLRKFLISKDADGSKGFFGLTEKDRSLPRFLGGVPASYTFTPQQSLESFTSGFDVSEMRSPLNMSIGILHSEKFNFKNDSKFSYLFSINSDNSYTYRNGVERNFTNNPSGFVYRNDFINTEYRYKTSLSTLLGLNYTTDRLNLTWNNFYIRTTENLIKDQFGFADLTTNNNKTLIRTNQLDQSDYFNSQLLGEYNLTKDKNQTIKAGGSFAKTSYQQPDRKFFSGTRTGENLLTSIAGNNFIKQYLDINSDIYLSGLAEYQLKFGKNEKQNKLTLGYNGSASLMQSSYRFITPTNNFTPNSFSVPVNSLDTVLNDYLNQNGFAFRESSNATYKAKLQDLTNAGYTNVLFKVSDKWELNGGLRGEYTARETKYRLQGSFQDPFQRVTKNKLYLLPSLNLKYAVTEKANLRLATSQSYTRPVIMEAYPIEYVNADGTSTRGNPFLVNSENINFDAKYELFPTSKEIVSIGIFGKNIKNPVERTFIANAANSTITTYLNSERANLYGIELEFLLDGKRLNDDLKDFSLGFNTSLMDTQVTVSPVTINTDGSVVSSIETHKSRDLQGASKWLINSDLKYQFSVDEKWENTLSLVYSVFGRRIYAVGTGGLDHIYELPVQQLDFVWGSKLNDHIDLKFIANNLLDPNIKFEQGKDGTSLITENSNLISNFKKGTGFSMNLSYTF</sequence>
<accession>A0A1M5FUT4</accession>
<evidence type="ECO:0000313" key="8">
    <source>
        <dbReference type="EMBL" id="SHF95258.1"/>
    </source>
</evidence>
<dbReference type="Gene3D" id="2.170.130.10">
    <property type="entry name" value="TonB-dependent receptor, plug domain"/>
    <property type="match status" value="1"/>
</dbReference>
<dbReference type="InterPro" id="IPR037066">
    <property type="entry name" value="Plug_dom_sf"/>
</dbReference>
<dbReference type="SUPFAM" id="SSF49464">
    <property type="entry name" value="Carboxypeptidase regulatory domain-like"/>
    <property type="match status" value="1"/>
</dbReference>
<keyword evidence="2 4" id="KW-0472">Membrane</keyword>
<dbReference type="AlphaFoldDB" id="A0A1M5FUT4"/>
<evidence type="ECO:0000256" key="1">
    <source>
        <dbReference type="ARBA" id="ARBA00004442"/>
    </source>
</evidence>
<dbReference type="SUPFAM" id="SSF56935">
    <property type="entry name" value="Porins"/>
    <property type="match status" value="1"/>
</dbReference>
<keyword evidence="5" id="KW-0732">Signal</keyword>
<dbReference type="Pfam" id="PF00593">
    <property type="entry name" value="TonB_dep_Rec_b-barrel"/>
    <property type="match status" value="1"/>
</dbReference>
<feature type="signal peptide" evidence="5">
    <location>
        <begin position="1"/>
        <end position="20"/>
    </location>
</feature>
<protein>
    <submittedName>
        <fullName evidence="8">TonB-dependent Receptor Plug Domain</fullName>
    </submittedName>
</protein>
<dbReference type="Pfam" id="PF07715">
    <property type="entry name" value="Plug"/>
    <property type="match status" value="1"/>
</dbReference>
<reference evidence="9" key="1">
    <citation type="submission" date="2016-11" db="EMBL/GenBank/DDBJ databases">
        <authorList>
            <person name="Varghese N."/>
            <person name="Submissions S."/>
        </authorList>
    </citation>
    <scope>NUCLEOTIDE SEQUENCE [LARGE SCALE GENOMIC DNA]</scope>
    <source>
        <strain evidence="9">DSM 19741</strain>
    </source>
</reference>
<dbReference type="Gene3D" id="2.40.170.20">
    <property type="entry name" value="TonB-dependent receptor, beta-barrel domain"/>
    <property type="match status" value="1"/>
</dbReference>
<dbReference type="RefSeq" id="WP_072988915.1">
    <property type="nucleotide sequence ID" value="NZ_FQWE01000003.1"/>
</dbReference>
<evidence type="ECO:0000259" key="7">
    <source>
        <dbReference type="Pfam" id="PF07715"/>
    </source>
</evidence>
<evidence type="ECO:0000256" key="5">
    <source>
        <dbReference type="SAM" id="SignalP"/>
    </source>
</evidence>
<evidence type="ECO:0000256" key="3">
    <source>
        <dbReference type="ARBA" id="ARBA00023237"/>
    </source>
</evidence>
<evidence type="ECO:0000259" key="6">
    <source>
        <dbReference type="Pfam" id="PF00593"/>
    </source>
</evidence>
<dbReference type="InterPro" id="IPR012910">
    <property type="entry name" value="Plug_dom"/>
</dbReference>
<dbReference type="PANTHER" id="PTHR40980:SF5">
    <property type="entry name" value="TONB-DEPENDENT RECEPTOR"/>
    <property type="match status" value="1"/>
</dbReference>